<sequence length="176" mass="19508">MTTRCCLLLVESSLDRRSTAHILDIPPNQDAQAFMRTIGEKLAERDNRIRRFFRAYILLQNLTVSVATLRSNQVKFDSVANLPGPNALVQTSVRDEALTEAILNPESMDRAFCTHMFDLYDDVFGELVQHDGGIILPRHALLISKEMNPRAKRVLGGLVSFAGGLAVVVLQIAGCN</sequence>
<evidence type="ECO:0000256" key="1">
    <source>
        <dbReference type="SAM" id="Phobius"/>
    </source>
</evidence>
<proteinExistence type="predicted"/>
<protein>
    <submittedName>
        <fullName evidence="2">Uncharacterized protein</fullName>
    </submittedName>
</protein>
<organism evidence="2 3">
    <name type="scientific">Colletotrichum liriopes</name>
    <dbReference type="NCBI Taxonomy" id="708192"/>
    <lineage>
        <taxon>Eukaryota</taxon>
        <taxon>Fungi</taxon>
        <taxon>Dikarya</taxon>
        <taxon>Ascomycota</taxon>
        <taxon>Pezizomycotina</taxon>
        <taxon>Sordariomycetes</taxon>
        <taxon>Hypocreomycetidae</taxon>
        <taxon>Glomerellales</taxon>
        <taxon>Glomerellaceae</taxon>
        <taxon>Colletotrichum</taxon>
        <taxon>Colletotrichum spaethianum species complex</taxon>
    </lineage>
</organism>
<evidence type="ECO:0000313" key="3">
    <source>
        <dbReference type="Proteomes" id="UP001055172"/>
    </source>
</evidence>
<reference evidence="2 3" key="1">
    <citation type="submission" date="2021-07" db="EMBL/GenBank/DDBJ databases">
        <title>Genome data of Colletotrichum spaethianum.</title>
        <authorList>
            <person name="Utami Y.D."/>
            <person name="Hiruma K."/>
        </authorList>
    </citation>
    <scope>NUCLEOTIDE SEQUENCE [LARGE SCALE GENOMIC DNA]</scope>
    <source>
        <strain evidence="2 3">MAFF 242679</strain>
    </source>
</reference>
<keyword evidence="1" id="KW-0812">Transmembrane</keyword>
<name>A0AA37GNC5_9PEZI</name>
<keyword evidence="3" id="KW-1185">Reference proteome</keyword>
<dbReference type="EMBL" id="BPPX01000014">
    <property type="protein sequence ID" value="GJC84213.1"/>
    <property type="molecule type" value="Genomic_DNA"/>
</dbReference>
<accession>A0AA37GNC5</accession>
<dbReference type="AlphaFoldDB" id="A0AA37GNC5"/>
<keyword evidence="1" id="KW-1133">Transmembrane helix</keyword>
<dbReference type="Proteomes" id="UP001055172">
    <property type="component" value="Unassembled WGS sequence"/>
</dbReference>
<gene>
    <name evidence="2" type="ORF">ColLi_07051</name>
</gene>
<keyword evidence="1" id="KW-0472">Membrane</keyword>
<evidence type="ECO:0000313" key="2">
    <source>
        <dbReference type="EMBL" id="GJC84213.1"/>
    </source>
</evidence>
<comment type="caution">
    <text evidence="2">The sequence shown here is derived from an EMBL/GenBank/DDBJ whole genome shotgun (WGS) entry which is preliminary data.</text>
</comment>
<feature type="transmembrane region" description="Helical" evidence="1">
    <location>
        <begin position="154"/>
        <end position="173"/>
    </location>
</feature>